<keyword evidence="6 8" id="KW-0472">Membrane</keyword>
<sequence length="256" mass="28021">MSHDVSAAHAHHDEHHGGHWEWSVYPFLASMGIFALAVAFSFHFVYHSGLLAAISLGIGVVLVLAGIVGWTAEAMGHGEGLSYGAMGWFILAEAMIFVSFFAMYWFARLNAASWPPENTPHIDTTLPLLMTGVLVASSFTIHHAEALLHDGNQAGARTWVLITVVLGATFLGMSAWEWNHLIHGGFVPGTNIFSTAFFSITGFHGGHVIVGLSIFLAGMPSLMRGDADLGFLRTAGLYWHFVDIIWFFVVSQIYFW</sequence>
<keyword evidence="5 8" id="KW-1133">Transmembrane helix</keyword>
<feature type="transmembrane region" description="Helical" evidence="8">
    <location>
        <begin position="237"/>
        <end position="255"/>
    </location>
</feature>
<evidence type="ECO:0000256" key="4">
    <source>
        <dbReference type="ARBA" id="ARBA00022692"/>
    </source>
</evidence>
<name>A0A940YHG6_9BURK</name>
<feature type="transmembrane region" description="Helical" evidence="8">
    <location>
        <begin position="196"/>
        <end position="217"/>
    </location>
</feature>
<evidence type="ECO:0000256" key="6">
    <source>
        <dbReference type="ARBA" id="ARBA00023136"/>
    </source>
</evidence>
<evidence type="ECO:0000256" key="7">
    <source>
        <dbReference type="RuleBase" id="RU003376"/>
    </source>
</evidence>
<comment type="caution">
    <text evidence="10">The sequence shown here is derived from an EMBL/GenBank/DDBJ whole genome shotgun (WGS) entry which is preliminary data.</text>
</comment>
<evidence type="ECO:0000256" key="3">
    <source>
        <dbReference type="ARBA" id="ARBA00022475"/>
    </source>
</evidence>
<evidence type="ECO:0000313" key="11">
    <source>
        <dbReference type="Proteomes" id="UP000678374"/>
    </source>
</evidence>
<dbReference type="Pfam" id="PF00510">
    <property type="entry name" value="COX3"/>
    <property type="match status" value="1"/>
</dbReference>
<dbReference type="RefSeq" id="WP_210802865.1">
    <property type="nucleotide sequence ID" value="NZ_JAGQDE010000012.1"/>
</dbReference>
<reference evidence="10" key="1">
    <citation type="submission" date="2021-04" db="EMBL/GenBank/DDBJ databases">
        <title>The genome sequence of Ideonella sp. 4Y11.</title>
        <authorList>
            <person name="Liu Y."/>
        </authorList>
    </citation>
    <scope>NUCLEOTIDE SEQUENCE</scope>
    <source>
        <strain evidence="10">4Y11</strain>
    </source>
</reference>
<feature type="transmembrane region" description="Helical" evidence="8">
    <location>
        <begin position="50"/>
        <end position="71"/>
    </location>
</feature>
<dbReference type="EMBL" id="JAGQDE010000012">
    <property type="protein sequence ID" value="MBQ0960200.1"/>
    <property type="molecule type" value="Genomic_DNA"/>
</dbReference>
<evidence type="ECO:0000256" key="2">
    <source>
        <dbReference type="ARBA" id="ARBA00010581"/>
    </source>
</evidence>
<evidence type="ECO:0000256" key="8">
    <source>
        <dbReference type="SAM" id="Phobius"/>
    </source>
</evidence>
<keyword evidence="11" id="KW-1185">Reference proteome</keyword>
<dbReference type="InterPro" id="IPR000298">
    <property type="entry name" value="Cyt_c_oxidase-like_su3"/>
</dbReference>
<dbReference type="InterPro" id="IPR024791">
    <property type="entry name" value="Cyt_c/ubiquinol_Oxase_su3"/>
</dbReference>
<dbReference type="GO" id="GO:0019646">
    <property type="term" value="P:aerobic electron transport chain"/>
    <property type="evidence" value="ECO:0007669"/>
    <property type="project" value="InterPro"/>
</dbReference>
<dbReference type="InterPro" id="IPR013833">
    <property type="entry name" value="Cyt_c_oxidase_su3_a-hlx"/>
</dbReference>
<dbReference type="GO" id="GO:0004129">
    <property type="term" value="F:cytochrome-c oxidase activity"/>
    <property type="evidence" value="ECO:0007669"/>
    <property type="project" value="InterPro"/>
</dbReference>
<feature type="transmembrane region" description="Helical" evidence="8">
    <location>
        <begin position="156"/>
        <end position="176"/>
    </location>
</feature>
<dbReference type="Proteomes" id="UP000678374">
    <property type="component" value="Unassembled WGS sequence"/>
</dbReference>
<protein>
    <submittedName>
        <fullName evidence="10">Heme-copper oxidase subunit III</fullName>
    </submittedName>
</protein>
<dbReference type="PANTHER" id="PTHR11403">
    <property type="entry name" value="CYTOCHROME C OXIDASE SUBUNIT III"/>
    <property type="match status" value="1"/>
</dbReference>
<gene>
    <name evidence="10" type="ORF">KAK06_14695</name>
</gene>
<feature type="domain" description="Heme-copper oxidase subunit III family profile" evidence="9">
    <location>
        <begin position="13"/>
        <end position="256"/>
    </location>
</feature>
<comment type="similarity">
    <text evidence="2 7">Belongs to the cytochrome c oxidase subunit 3 family.</text>
</comment>
<organism evidence="10 11">
    <name type="scientific">Ideonella aquatica</name>
    <dbReference type="NCBI Taxonomy" id="2824119"/>
    <lineage>
        <taxon>Bacteria</taxon>
        <taxon>Pseudomonadati</taxon>
        <taxon>Pseudomonadota</taxon>
        <taxon>Betaproteobacteria</taxon>
        <taxon>Burkholderiales</taxon>
        <taxon>Sphaerotilaceae</taxon>
        <taxon>Ideonella</taxon>
    </lineage>
</organism>
<feature type="transmembrane region" description="Helical" evidence="8">
    <location>
        <begin position="24"/>
        <end position="44"/>
    </location>
</feature>
<dbReference type="PANTHER" id="PTHR11403:SF2">
    <property type="entry name" value="CYTOCHROME BO(3) UBIQUINOL OXIDASE SUBUNIT 3"/>
    <property type="match status" value="1"/>
</dbReference>
<feature type="transmembrane region" description="Helical" evidence="8">
    <location>
        <begin position="83"/>
        <end position="106"/>
    </location>
</feature>
<evidence type="ECO:0000313" key="10">
    <source>
        <dbReference type="EMBL" id="MBQ0960200.1"/>
    </source>
</evidence>
<keyword evidence="4 7" id="KW-0812">Transmembrane</keyword>
<evidence type="ECO:0000256" key="1">
    <source>
        <dbReference type="ARBA" id="ARBA00004651"/>
    </source>
</evidence>
<dbReference type="SUPFAM" id="SSF81452">
    <property type="entry name" value="Cytochrome c oxidase subunit III-like"/>
    <property type="match status" value="1"/>
</dbReference>
<proteinExistence type="inferred from homology"/>
<keyword evidence="3" id="KW-1003">Cell membrane</keyword>
<evidence type="ECO:0000259" key="9">
    <source>
        <dbReference type="PROSITE" id="PS50253"/>
    </source>
</evidence>
<dbReference type="InterPro" id="IPR035973">
    <property type="entry name" value="Cyt_c_oxidase_su3-like_sf"/>
</dbReference>
<dbReference type="AlphaFoldDB" id="A0A940YHG6"/>
<dbReference type="Gene3D" id="1.20.120.80">
    <property type="entry name" value="Cytochrome c oxidase, subunit III, four-helix bundle"/>
    <property type="match status" value="1"/>
</dbReference>
<dbReference type="GO" id="GO:0005886">
    <property type="term" value="C:plasma membrane"/>
    <property type="evidence" value="ECO:0007669"/>
    <property type="project" value="UniProtKB-SubCell"/>
</dbReference>
<dbReference type="CDD" id="cd00386">
    <property type="entry name" value="Heme_Cu_Oxidase_III_like"/>
    <property type="match status" value="1"/>
</dbReference>
<accession>A0A940YHG6</accession>
<comment type="subcellular location">
    <subcellularLocation>
        <location evidence="1 7">Cell membrane</location>
        <topology evidence="1 7">Multi-pass membrane protein</topology>
    </subcellularLocation>
</comment>
<evidence type="ECO:0000256" key="5">
    <source>
        <dbReference type="ARBA" id="ARBA00022989"/>
    </source>
</evidence>
<dbReference type="PROSITE" id="PS50253">
    <property type="entry name" value="COX3"/>
    <property type="match status" value="1"/>
</dbReference>